<keyword evidence="1" id="KW-0812">Transmembrane</keyword>
<feature type="transmembrane region" description="Helical" evidence="1">
    <location>
        <begin position="30"/>
        <end position="50"/>
    </location>
</feature>
<evidence type="ECO:0000256" key="1">
    <source>
        <dbReference type="SAM" id="Phobius"/>
    </source>
</evidence>
<feature type="transmembrane region" description="Helical" evidence="1">
    <location>
        <begin position="56"/>
        <end position="79"/>
    </location>
</feature>
<feature type="transmembrane region" description="Helical" evidence="1">
    <location>
        <begin position="91"/>
        <end position="114"/>
    </location>
</feature>
<protein>
    <submittedName>
        <fullName evidence="2">Uncharacterized protein</fullName>
    </submittedName>
</protein>
<sequence length="227" mass="24863">MAQDIVTLAIGIPLLLLSLFMYGKGLLKGRLLLAGTLGYFLYTYTSYSFLSSYNTFFLIYVALMSFSFFAFALVLLSFNMETLASSFNPRMPVRFLGGVLIFLGVAVGLMWLGRILPASFNHTVPFGLDHYTTLVIQALDLGFVLPAGIFAGIMLIKRKPAGYLLGPVLIIKGITLLTAITAMAIRMIAAGVQSSFAEIALFAAFILLFMYCLYLVLRNVNETEGTV</sequence>
<dbReference type="Proteomes" id="UP000284416">
    <property type="component" value="Unassembled WGS sequence"/>
</dbReference>
<gene>
    <name evidence="2" type="ORF">D1B31_07090</name>
</gene>
<feature type="transmembrane region" description="Helical" evidence="1">
    <location>
        <begin position="134"/>
        <end position="156"/>
    </location>
</feature>
<feature type="transmembrane region" description="Helical" evidence="1">
    <location>
        <begin position="6"/>
        <end position="23"/>
    </location>
</feature>
<keyword evidence="1" id="KW-0472">Membrane</keyword>
<evidence type="ECO:0000313" key="3">
    <source>
        <dbReference type="Proteomes" id="UP000284416"/>
    </source>
</evidence>
<comment type="caution">
    <text evidence="2">The sequence shown here is derived from an EMBL/GenBank/DDBJ whole genome shotgun (WGS) entry which is preliminary data.</text>
</comment>
<keyword evidence="1" id="KW-1133">Transmembrane helix</keyword>
<dbReference type="EMBL" id="QWEG01000004">
    <property type="protein sequence ID" value="RHW41740.1"/>
    <property type="molecule type" value="Genomic_DNA"/>
</dbReference>
<accession>A0A417YWF6</accession>
<feature type="transmembrane region" description="Helical" evidence="1">
    <location>
        <begin position="195"/>
        <end position="217"/>
    </location>
</feature>
<organism evidence="2 3">
    <name type="scientific">Neobacillus notoginsengisoli</name>
    <dbReference type="NCBI Taxonomy" id="1578198"/>
    <lineage>
        <taxon>Bacteria</taxon>
        <taxon>Bacillati</taxon>
        <taxon>Bacillota</taxon>
        <taxon>Bacilli</taxon>
        <taxon>Bacillales</taxon>
        <taxon>Bacillaceae</taxon>
        <taxon>Neobacillus</taxon>
    </lineage>
</organism>
<dbReference type="AlphaFoldDB" id="A0A417YWF6"/>
<evidence type="ECO:0000313" key="2">
    <source>
        <dbReference type="EMBL" id="RHW41740.1"/>
    </source>
</evidence>
<keyword evidence="3" id="KW-1185">Reference proteome</keyword>
<reference evidence="2 3" key="1">
    <citation type="journal article" date="2017" name="Int. J. Syst. Evol. Microbiol.">
        <title>Bacillus notoginsengisoli sp. nov., a novel bacterium isolated from the rhizosphere of Panax notoginseng.</title>
        <authorList>
            <person name="Zhang M.Y."/>
            <person name="Cheng J."/>
            <person name="Cai Y."/>
            <person name="Zhang T.Y."/>
            <person name="Wu Y.Y."/>
            <person name="Manikprabhu D."/>
            <person name="Li W.J."/>
            <person name="Zhang Y.X."/>
        </authorList>
    </citation>
    <scope>NUCLEOTIDE SEQUENCE [LARGE SCALE GENOMIC DNA]</scope>
    <source>
        <strain evidence="2 3">JCM 30743</strain>
    </source>
</reference>
<proteinExistence type="predicted"/>
<name>A0A417YWF6_9BACI</name>
<feature type="transmembrane region" description="Helical" evidence="1">
    <location>
        <begin position="163"/>
        <end position="189"/>
    </location>
</feature>
<dbReference type="OrthoDB" id="3260635at2"/>